<dbReference type="PRINTS" id="PR00625">
    <property type="entry name" value="JDOMAIN"/>
</dbReference>
<reference evidence="12" key="1">
    <citation type="submission" date="2023-08" db="EMBL/GenBank/DDBJ databases">
        <title>Chromosome-level Genome Assembly of mud carp (Cirrhinus molitorella).</title>
        <authorList>
            <person name="Liu H."/>
        </authorList>
    </citation>
    <scope>NUCLEOTIDE SEQUENCE</scope>
    <source>
        <strain evidence="12">Prfri</strain>
        <tissue evidence="12">Muscle</tissue>
    </source>
</reference>
<dbReference type="GO" id="GO:0005681">
    <property type="term" value="C:spliceosomal complex"/>
    <property type="evidence" value="ECO:0007669"/>
    <property type="project" value="TreeGrafter"/>
</dbReference>
<organism evidence="12 13">
    <name type="scientific">Cirrhinus molitorella</name>
    <name type="common">mud carp</name>
    <dbReference type="NCBI Taxonomy" id="172907"/>
    <lineage>
        <taxon>Eukaryota</taxon>
        <taxon>Metazoa</taxon>
        <taxon>Chordata</taxon>
        <taxon>Craniata</taxon>
        <taxon>Vertebrata</taxon>
        <taxon>Euteleostomi</taxon>
        <taxon>Actinopterygii</taxon>
        <taxon>Neopterygii</taxon>
        <taxon>Teleostei</taxon>
        <taxon>Ostariophysi</taxon>
        <taxon>Cypriniformes</taxon>
        <taxon>Cyprinidae</taxon>
        <taxon>Labeoninae</taxon>
        <taxon>Labeonini</taxon>
        <taxon>Cirrhinus</taxon>
    </lineage>
</organism>
<keyword evidence="3" id="KW-0963">Cytoplasm</keyword>
<dbReference type="AlphaFoldDB" id="A0AA88TGW0"/>
<keyword evidence="5" id="KW-0539">Nucleus</keyword>
<keyword evidence="13" id="KW-1185">Reference proteome</keyword>
<dbReference type="GO" id="GO:0003723">
    <property type="term" value="F:RNA binding"/>
    <property type="evidence" value="ECO:0007669"/>
    <property type="project" value="UniProtKB-UniRule"/>
</dbReference>
<dbReference type="SUPFAM" id="SSF46565">
    <property type="entry name" value="Chaperone J-domain"/>
    <property type="match status" value="1"/>
</dbReference>
<evidence type="ECO:0000313" key="13">
    <source>
        <dbReference type="Proteomes" id="UP001187343"/>
    </source>
</evidence>
<dbReference type="PANTHER" id="PTHR44313:SF1">
    <property type="entry name" value="DNAJ HOMOLOG SUBFAMILY C MEMBER 17"/>
    <property type="match status" value="1"/>
</dbReference>
<dbReference type="SMART" id="SM00271">
    <property type="entry name" value="DnaJ"/>
    <property type="match status" value="1"/>
</dbReference>
<keyword evidence="9" id="KW-0175">Coiled coil</keyword>
<proteinExistence type="predicted"/>
<comment type="function">
    <text evidence="6">May negatively affect PAX8-induced thyroglobulin/TG transcription.</text>
</comment>
<evidence type="ECO:0000256" key="8">
    <source>
        <dbReference type="PROSITE-ProRule" id="PRU00176"/>
    </source>
</evidence>
<dbReference type="EMBL" id="JAUYZG010000019">
    <property type="protein sequence ID" value="KAK2879221.1"/>
    <property type="molecule type" value="Genomic_DNA"/>
</dbReference>
<protein>
    <recommendedName>
        <fullName evidence="7">DnaJ homolog subfamily C member 17</fullName>
    </recommendedName>
</protein>
<keyword evidence="4" id="KW-0143">Chaperone</keyword>
<dbReference type="InterPro" id="IPR012677">
    <property type="entry name" value="Nucleotide-bd_a/b_plait_sf"/>
</dbReference>
<evidence type="ECO:0000256" key="4">
    <source>
        <dbReference type="ARBA" id="ARBA00023186"/>
    </source>
</evidence>
<evidence type="ECO:0000256" key="2">
    <source>
        <dbReference type="ARBA" id="ARBA00004496"/>
    </source>
</evidence>
<evidence type="ECO:0000256" key="6">
    <source>
        <dbReference type="ARBA" id="ARBA00053783"/>
    </source>
</evidence>
<gene>
    <name evidence="12" type="ORF">Q8A67_020012</name>
</gene>
<dbReference type="GO" id="GO:0000390">
    <property type="term" value="P:spliceosomal complex disassembly"/>
    <property type="evidence" value="ECO:0007669"/>
    <property type="project" value="TreeGrafter"/>
</dbReference>
<dbReference type="Gene3D" id="1.10.287.110">
    <property type="entry name" value="DnaJ domain"/>
    <property type="match status" value="1"/>
</dbReference>
<dbReference type="InterPro" id="IPR052094">
    <property type="entry name" value="Pre-mRNA-splicing_ERAD"/>
</dbReference>
<dbReference type="SUPFAM" id="SSF54928">
    <property type="entry name" value="RNA-binding domain, RBD"/>
    <property type="match status" value="1"/>
</dbReference>
<dbReference type="InterPro" id="IPR036869">
    <property type="entry name" value="J_dom_sf"/>
</dbReference>
<evidence type="ECO:0000256" key="9">
    <source>
        <dbReference type="SAM" id="Coils"/>
    </source>
</evidence>
<comment type="subcellular location">
    <subcellularLocation>
        <location evidence="2">Cytoplasm</location>
    </subcellularLocation>
    <subcellularLocation>
        <location evidence="1">Nucleus</location>
    </subcellularLocation>
</comment>
<dbReference type="PANTHER" id="PTHR44313">
    <property type="entry name" value="DNAJ HOMOLOG SUBFAMILY C MEMBER 17"/>
    <property type="match status" value="1"/>
</dbReference>
<evidence type="ECO:0000259" key="11">
    <source>
        <dbReference type="PROSITE" id="PS50102"/>
    </source>
</evidence>
<dbReference type="PROSITE" id="PS50102">
    <property type="entry name" value="RRM"/>
    <property type="match status" value="1"/>
</dbReference>
<dbReference type="Pfam" id="PF00226">
    <property type="entry name" value="DnaJ"/>
    <property type="match status" value="1"/>
</dbReference>
<feature type="domain" description="RRM" evidence="11">
    <location>
        <begin position="193"/>
        <end position="252"/>
    </location>
</feature>
<dbReference type="Gene3D" id="3.30.70.330">
    <property type="match status" value="1"/>
</dbReference>
<name>A0AA88TGW0_9TELE</name>
<evidence type="ECO:0000256" key="3">
    <source>
        <dbReference type="ARBA" id="ARBA00022490"/>
    </source>
</evidence>
<evidence type="ECO:0000256" key="7">
    <source>
        <dbReference type="ARBA" id="ARBA00074360"/>
    </source>
</evidence>
<keyword evidence="8" id="KW-0694">RNA-binding</keyword>
<comment type="caution">
    <text evidence="12">The sequence shown here is derived from an EMBL/GenBank/DDBJ whole genome shotgun (WGS) entry which is preliminary data.</text>
</comment>
<dbReference type="InterPro" id="IPR000504">
    <property type="entry name" value="RRM_dom"/>
</dbReference>
<evidence type="ECO:0000259" key="10">
    <source>
        <dbReference type="PROSITE" id="PS50076"/>
    </source>
</evidence>
<dbReference type="PROSITE" id="PS50076">
    <property type="entry name" value="DNAJ_2"/>
    <property type="match status" value="1"/>
</dbReference>
<dbReference type="CDD" id="cd06257">
    <property type="entry name" value="DnaJ"/>
    <property type="match status" value="1"/>
</dbReference>
<dbReference type="InterPro" id="IPR035979">
    <property type="entry name" value="RBD_domain_sf"/>
</dbReference>
<dbReference type="InterPro" id="IPR001623">
    <property type="entry name" value="DnaJ_domain"/>
</dbReference>
<dbReference type="FunFam" id="1.10.287.110:FF:000059">
    <property type="entry name" value="dnaJ homolog subfamily C member 17"/>
    <property type="match status" value="1"/>
</dbReference>
<evidence type="ECO:0000256" key="1">
    <source>
        <dbReference type="ARBA" id="ARBA00004123"/>
    </source>
</evidence>
<dbReference type="CDD" id="cd12429">
    <property type="entry name" value="RRM_DNAJC17"/>
    <property type="match status" value="1"/>
</dbReference>
<dbReference type="Proteomes" id="UP001187343">
    <property type="component" value="Unassembled WGS sequence"/>
</dbReference>
<dbReference type="InterPro" id="IPR034254">
    <property type="entry name" value="DNAJC17_RRM"/>
</dbReference>
<feature type="domain" description="J" evidence="10">
    <location>
        <begin position="11"/>
        <end position="76"/>
    </location>
</feature>
<feature type="coiled-coil region" evidence="9">
    <location>
        <begin position="72"/>
        <end position="149"/>
    </location>
</feature>
<evidence type="ECO:0000313" key="12">
    <source>
        <dbReference type="EMBL" id="KAK2879221.1"/>
    </source>
</evidence>
<dbReference type="GO" id="GO:0005737">
    <property type="term" value="C:cytoplasm"/>
    <property type="evidence" value="ECO:0007669"/>
    <property type="project" value="UniProtKB-SubCell"/>
</dbReference>
<evidence type="ECO:0000256" key="5">
    <source>
        <dbReference type="ARBA" id="ARBA00023242"/>
    </source>
</evidence>
<sequence length="307" mass="34980">MASTKELLEMDLYALLGIESTATEKQIKKAYRQKALSCHPDKNPDNPKAAELFHQLSQALEVLTDAAAKAAYDKVRAAKKQAEERNRKLDDKRKKIKLDLEARERQADNVKAEEVKITRTLEEEIARLREEGSRELQEQQRLIREQIQRERDVNTGNTHTDSSTVRHGNSDLTPKLKLKWKCKKDDASNAGYSHECLQNLFQKYGDVLNILISSKKKGSAVVEFASAKAADLAFKNESGLTGNPLKITWLEGQPAPTSHFDPAASAFTSQQSCLRNERDYESVVLMRLRQAEERKRLIEEMKREEED</sequence>
<dbReference type="Pfam" id="PF00076">
    <property type="entry name" value="RRM_1"/>
    <property type="match status" value="1"/>
</dbReference>
<accession>A0AA88TGW0</accession>